<dbReference type="Pfam" id="PF01381">
    <property type="entry name" value="HTH_3"/>
    <property type="match status" value="1"/>
</dbReference>
<dbReference type="EMBL" id="SUKA01000001">
    <property type="protein sequence ID" value="TJY68140.1"/>
    <property type="molecule type" value="Genomic_DNA"/>
</dbReference>
<dbReference type="PROSITE" id="PS50943">
    <property type="entry name" value="HTH_CROC1"/>
    <property type="match status" value="1"/>
</dbReference>
<protein>
    <submittedName>
        <fullName evidence="2">Helix-turn-helix transcriptional regulator</fullName>
    </submittedName>
</protein>
<reference evidence="2 3" key="1">
    <citation type="submission" date="2019-04" db="EMBL/GenBank/DDBJ databases">
        <title>Sphingobacterium olei sp. nov., isolated from oil-contaminated soil.</title>
        <authorList>
            <person name="Liu B."/>
        </authorList>
    </citation>
    <scope>NUCLEOTIDE SEQUENCE [LARGE SCALE GENOMIC DNA]</scope>
    <source>
        <strain evidence="2 3">Y3L14</strain>
    </source>
</reference>
<evidence type="ECO:0000313" key="2">
    <source>
        <dbReference type="EMBL" id="TJY68140.1"/>
    </source>
</evidence>
<proteinExistence type="predicted"/>
<dbReference type="Gene3D" id="1.10.260.40">
    <property type="entry name" value="lambda repressor-like DNA-binding domains"/>
    <property type="match status" value="1"/>
</dbReference>
<dbReference type="OrthoDB" id="1262282at2"/>
<feature type="domain" description="HTH cro/C1-type" evidence="1">
    <location>
        <begin position="30"/>
        <end position="84"/>
    </location>
</feature>
<dbReference type="InterPro" id="IPR001387">
    <property type="entry name" value="Cro/C1-type_HTH"/>
</dbReference>
<organism evidence="2 3">
    <name type="scientific">Sphingobacterium alkalisoli</name>
    <dbReference type="NCBI Taxonomy" id="1874115"/>
    <lineage>
        <taxon>Bacteria</taxon>
        <taxon>Pseudomonadati</taxon>
        <taxon>Bacteroidota</taxon>
        <taxon>Sphingobacteriia</taxon>
        <taxon>Sphingobacteriales</taxon>
        <taxon>Sphingobacteriaceae</taxon>
        <taxon>Sphingobacterium</taxon>
    </lineage>
</organism>
<evidence type="ECO:0000259" key="1">
    <source>
        <dbReference type="PROSITE" id="PS50943"/>
    </source>
</evidence>
<dbReference type="CDD" id="cd00093">
    <property type="entry name" value="HTH_XRE"/>
    <property type="match status" value="1"/>
</dbReference>
<dbReference type="GO" id="GO:0003677">
    <property type="term" value="F:DNA binding"/>
    <property type="evidence" value="ECO:0007669"/>
    <property type="project" value="InterPro"/>
</dbReference>
<sequence length="207" mass="23695">MQNIIYRILIFTTLTTKTILPAPKEFGLQLKLYREKTGLDQIETANFFGMKQSQLANYELGTNSITIKKMEFLAAGFGVKYYYLANPNERIPDLVQMPDDLQSFVEVCLDARNKTKEERANQPKERTWSSKELHQLIDEGFFDQKKSSKQAFLKINPNISDEDVTNKYGQEIGKITSTLSKGKFSKLLDKLPAEGSTKVVYFIKCVN</sequence>
<dbReference type="AlphaFoldDB" id="A0A4U0H8I0"/>
<evidence type="ECO:0000313" key="3">
    <source>
        <dbReference type="Proteomes" id="UP000309872"/>
    </source>
</evidence>
<dbReference type="SUPFAM" id="SSF47413">
    <property type="entry name" value="lambda repressor-like DNA-binding domains"/>
    <property type="match status" value="1"/>
</dbReference>
<dbReference type="SMART" id="SM00530">
    <property type="entry name" value="HTH_XRE"/>
    <property type="match status" value="1"/>
</dbReference>
<gene>
    <name evidence="2" type="ORF">FAZ19_02450</name>
</gene>
<keyword evidence="3" id="KW-1185">Reference proteome</keyword>
<dbReference type="InterPro" id="IPR010982">
    <property type="entry name" value="Lambda_DNA-bd_dom_sf"/>
</dbReference>
<accession>A0A4U0H8I0</accession>
<comment type="caution">
    <text evidence="2">The sequence shown here is derived from an EMBL/GenBank/DDBJ whole genome shotgun (WGS) entry which is preliminary data.</text>
</comment>
<name>A0A4U0H8I0_9SPHI</name>
<dbReference type="Proteomes" id="UP000309872">
    <property type="component" value="Unassembled WGS sequence"/>
</dbReference>